<sequence>MPNRPRSSSASSSPSRAPRAGRPGAHPTVRSGGTSPRKPAGGQVPPSLWVRRIITGLGLLVIIALIVWGVAKAVSAVTKSSAPEATPSASATPTPTPTATVTRSGTAALQDGEQATADGIVDAEGRVRIPACASADLTVRPTISGGEVGQARNISVAIENRAGVACSFEFGHIDFKISTGDETVYDGSKCQRDRESATLLLIPGDTWNGGLTWDGGLYSGCDAKDRNSDGATDPAPAGTYRLQLLLNGQTVGDERVFTLTQPVQPTTEATPEPSQSSTSEATNPPQGEEGH</sequence>
<feature type="compositionally biased region" description="Low complexity" evidence="1">
    <location>
        <begin position="80"/>
        <end position="107"/>
    </location>
</feature>
<dbReference type="EMBL" id="CACRSM010000002">
    <property type="protein sequence ID" value="VYS78431.1"/>
    <property type="molecule type" value="Genomic_DNA"/>
</dbReference>
<keyword evidence="2" id="KW-0472">Membrane</keyword>
<reference evidence="3" key="1">
    <citation type="submission" date="2019-11" db="EMBL/GenBank/DDBJ databases">
        <authorList>
            <person name="Feng L."/>
        </authorList>
    </citation>
    <scope>NUCLEOTIDE SEQUENCE</scope>
    <source>
        <strain evidence="3">AodontolyticusLFYP35</strain>
    </source>
</reference>
<proteinExistence type="predicted"/>
<gene>
    <name evidence="3" type="ORF">AOLFYP35_00289</name>
</gene>
<organism evidence="3">
    <name type="scientific">Schaalia odontolytica</name>
    <dbReference type="NCBI Taxonomy" id="1660"/>
    <lineage>
        <taxon>Bacteria</taxon>
        <taxon>Bacillati</taxon>
        <taxon>Actinomycetota</taxon>
        <taxon>Actinomycetes</taxon>
        <taxon>Actinomycetales</taxon>
        <taxon>Actinomycetaceae</taxon>
        <taxon>Schaalia</taxon>
    </lineage>
</organism>
<feature type="compositionally biased region" description="Polar residues" evidence="1">
    <location>
        <begin position="258"/>
        <end position="285"/>
    </location>
</feature>
<keyword evidence="2" id="KW-0812">Transmembrane</keyword>
<feature type="compositionally biased region" description="Low complexity" evidence="1">
    <location>
        <begin position="1"/>
        <end position="25"/>
    </location>
</feature>
<evidence type="ECO:0000256" key="2">
    <source>
        <dbReference type="SAM" id="Phobius"/>
    </source>
</evidence>
<feature type="region of interest" description="Disordered" evidence="1">
    <location>
        <begin position="80"/>
        <end position="111"/>
    </location>
</feature>
<dbReference type="AlphaFoldDB" id="A0A6N2REB5"/>
<name>A0A6N2REB5_9ACTO</name>
<feature type="region of interest" description="Disordered" evidence="1">
    <location>
        <begin position="1"/>
        <end position="45"/>
    </location>
</feature>
<keyword evidence="2" id="KW-1133">Transmembrane helix</keyword>
<evidence type="ECO:0000313" key="3">
    <source>
        <dbReference type="EMBL" id="VYS78431.1"/>
    </source>
</evidence>
<protein>
    <submittedName>
        <fullName evidence="3">Uncharacterized protein</fullName>
    </submittedName>
</protein>
<evidence type="ECO:0000256" key="1">
    <source>
        <dbReference type="SAM" id="MobiDB-lite"/>
    </source>
</evidence>
<accession>A0A6N2REB5</accession>
<feature type="region of interest" description="Disordered" evidence="1">
    <location>
        <begin position="253"/>
        <end position="291"/>
    </location>
</feature>
<feature type="transmembrane region" description="Helical" evidence="2">
    <location>
        <begin position="53"/>
        <end position="71"/>
    </location>
</feature>